<dbReference type="InterPro" id="IPR043018">
    <property type="entry name" value="Poxvirus_sf"/>
</dbReference>
<evidence type="ECO:0000313" key="1">
    <source>
        <dbReference type="EMBL" id="ABQ43474.1"/>
    </source>
</evidence>
<dbReference type="Pfam" id="PF06227">
    <property type="entry name" value="Poxv_Bcl-2-like"/>
    <property type="match status" value="1"/>
</dbReference>
<dbReference type="EMBL" id="EF420157">
    <property type="protein sequence ID" value="ABQ43630.1"/>
    <property type="molecule type" value="Genomic_DNA"/>
</dbReference>
<protein>
    <submittedName>
        <fullName evidence="1">Uncharacterized protein 3L</fullName>
    </submittedName>
</protein>
<accession>A7XCA2</accession>
<dbReference type="InterPro" id="IPR022819">
    <property type="entry name" value="Poxvirus_Bcl-2-like"/>
</dbReference>
<dbReference type="Gene3D" id="1.10.437.20">
    <property type="entry name" value="dsDNA poxvirus"/>
    <property type="match status" value="1"/>
</dbReference>
<dbReference type="Proteomes" id="UP000130031">
    <property type="component" value="Segment"/>
</dbReference>
<dbReference type="EMBL" id="EF420156">
    <property type="protein sequence ID" value="ABQ43474.1"/>
    <property type="molecule type" value="Genomic_DNA"/>
</dbReference>
<reference evidence="3 4" key="1">
    <citation type="journal article" date="2007" name="Virus Res.">
        <title>Comparative genetic analysis of genomic DNA sequences of two human isolates of Tanapox virus.</title>
        <authorList>
            <person name="Nazarian S.H."/>
            <person name="Barrett J.W."/>
            <person name="Frace A.M."/>
            <person name="Olsen-Rasmussen M."/>
            <person name="Khristova M."/>
            <person name="Shaban M."/>
            <person name="Neering S."/>
            <person name="Li Y."/>
            <person name="Damon I.K."/>
            <person name="Esposito J.J."/>
            <person name="Essani K."/>
            <person name="McFadden G."/>
        </authorList>
    </citation>
    <scope>NUCLEOTIDE SEQUENCE [LARGE SCALE GENOMIC DNA]</scope>
    <source>
        <strain evidence="1">TPV-Kenya</strain>
        <strain evidence="2">TPV-RoC</strain>
    </source>
</reference>
<gene>
    <name evidence="1" type="primary">3L</name>
</gene>
<evidence type="ECO:0000313" key="4">
    <source>
        <dbReference type="Proteomes" id="UP000130031"/>
    </source>
</evidence>
<organism evidence="1 4">
    <name type="scientific">Tanapox virus</name>
    <dbReference type="NCBI Taxonomy" id="99000"/>
    <lineage>
        <taxon>Viruses</taxon>
        <taxon>Varidnaviria</taxon>
        <taxon>Bamfordvirae</taxon>
        <taxon>Nucleocytoviricota</taxon>
        <taxon>Pokkesviricetes</taxon>
        <taxon>Chitovirales</taxon>
        <taxon>Poxviridae</taxon>
        <taxon>Chordopoxvirinae</taxon>
        <taxon>Yatapoxvirus</taxon>
        <taxon>Yatapoxvirus tanapox</taxon>
    </lineage>
</organism>
<proteinExistence type="predicted"/>
<dbReference type="Proteomes" id="UP000099606">
    <property type="component" value="Segment"/>
</dbReference>
<evidence type="ECO:0000313" key="3">
    <source>
        <dbReference type="Proteomes" id="UP000099606"/>
    </source>
</evidence>
<evidence type="ECO:0000313" key="2">
    <source>
        <dbReference type="EMBL" id="ABQ43630.1"/>
    </source>
</evidence>
<sequence>MEEIKIMEKYIKLLSKNEFAQFCSIFMVNADFAFYDQRPNLNELLKILREEFYGCNVRLIYDIISIVSTKVCKMIKDENNNLLITSNYLNKKLNFIKMNKVFKNNSIDDIIYVYFNYRKNNNIVSCGKVFKELMKYDEIAKKQYQKKLHKDINNFKLNNKYKINLYEMFNGDPINYCKVSIGFVSILFDVFPLYYNFDTDFFNQVSIRYRMILKEELISTIN</sequence>
<name>A7XCA2_9POXV</name>